<dbReference type="EnsemblMetazoa" id="GAUT021488-RA">
    <property type="protein sequence ID" value="GAUT021488-PA"/>
    <property type="gene ID" value="GAUT021488"/>
</dbReference>
<evidence type="ECO:0000313" key="4">
    <source>
        <dbReference type="Proteomes" id="UP000078200"/>
    </source>
</evidence>
<keyword evidence="2" id="KW-1133">Transmembrane helix</keyword>
<proteinExistence type="predicted"/>
<keyword evidence="2" id="KW-0472">Membrane</keyword>
<evidence type="ECO:0000313" key="3">
    <source>
        <dbReference type="EnsemblMetazoa" id="GAUT021488-PA"/>
    </source>
</evidence>
<keyword evidence="4" id="KW-1185">Reference proteome</keyword>
<name>A0A1A9V071_GLOAU</name>
<dbReference type="VEuPathDB" id="VectorBase:GAUT021488"/>
<keyword evidence="2" id="KW-0812">Transmembrane</keyword>
<reference evidence="3" key="1">
    <citation type="submission" date="2020-05" db="UniProtKB">
        <authorList>
            <consortium name="EnsemblMetazoa"/>
        </authorList>
    </citation>
    <scope>IDENTIFICATION</scope>
    <source>
        <strain evidence="3">TTRI</strain>
    </source>
</reference>
<protein>
    <submittedName>
        <fullName evidence="3">Uncharacterized protein</fullName>
    </submittedName>
</protein>
<accession>A0A1A9V071</accession>
<feature type="transmembrane region" description="Helical" evidence="2">
    <location>
        <begin position="32"/>
        <end position="53"/>
    </location>
</feature>
<dbReference type="Proteomes" id="UP000078200">
    <property type="component" value="Unassembled WGS sequence"/>
</dbReference>
<dbReference type="AlphaFoldDB" id="A0A1A9V071"/>
<feature type="transmembrane region" description="Helical" evidence="2">
    <location>
        <begin position="59"/>
        <end position="80"/>
    </location>
</feature>
<feature type="region of interest" description="Disordered" evidence="1">
    <location>
        <begin position="1"/>
        <end position="26"/>
    </location>
</feature>
<sequence length="136" mass="15249">MCIPPTPSPAPSLRPPTPPPPPPPPSLRPASLLLPLPLLLLLQLQLQLLLLLLPPTAPLIYFQLCSHSLVKLLLLVLYITPFTTVHFPRRPDVSMEILIFEVLKNLSIGGTNSKDEHLRQSKKQQTFYAYFKGFLN</sequence>
<evidence type="ECO:0000256" key="1">
    <source>
        <dbReference type="SAM" id="MobiDB-lite"/>
    </source>
</evidence>
<evidence type="ECO:0000256" key="2">
    <source>
        <dbReference type="SAM" id="Phobius"/>
    </source>
</evidence>
<organism evidence="3 4">
    <name type="scientific">Glossina austeni</name>
    <name type="common">Savannah tsetse fly</name>
    <dbReference type="NCBI Taxonomy" id="7395"/>
    <lineage>
        <taxon>Eukaryota</taxon>
        <taxon>Metazoa</taxon>
        <taxon>Ecdysozoa</taxon>
        <taxon>Arthropoda</taxon>
        <taxon>Hexapoda</taxon>
        <taxon>Insecta</taxon>
        <taxon>Pterygota</taxon>
        <taxon>Neoptera</taxon>
        <taxon>Endopterygota</taxon>
        <taxon>Diptera</taxon>
        <taxon>Brachycera</taxon>
        <taxon>Muscomorpha</taxon>
        <taxon>Hippoboscoidea</taxon>
        <taxon>Glossinidae</taxon>
        <taxon>Glossina</taxon>
    </lineage>
</organism>